<organism evidence="3 4">
    <name type="scientific">Actinidia rufa</name>
    <dbReference type="NCBI Taxonomy" id="165716"/>
    <lineage>
        <taxon>Eukaryota</taxon>
        <taxon>Viridiplantae</taxon>
        <taxon>Streptophyta</taxon>
        <taxon>Embryophyta</taxon>
        <taxon>Tracheophyta</taxon>
        <taxon>Spermatophyta</taxon>
        <taxon>Magnoliopsida</taxon>
        <taxon>eudicotyledons</taxon>
        <taxon>Gunneridae</taxon>
        <taxon>Pentapetalae</taxon>
        <taxon>asterids</taxon>
        <taxon>Ericales</taxon>
        <taxon>Actinidiaceae</taxon>
        <taxon>Actinidia</taxon>
    </lineage>
</organism>
<comment type="caution">
    <text evidence="3">The sequence shown here is derived from an EMBL/GenBank/DDBJ whole genome shotgun (WGS) entry which is preliminary data.</text>
</comment>
<feature type="compositionally biased region" description="Low complexity" evidence="1">
    <location>
        <begin position="144"/>
        <end position="160"/>
    </location>
</feature>
<feature type="region of interest" description="Disordered" evidence="1">
    <location>
        <begin position="110"/>
        <end position="167"/>
    </location>
</feature>
<dbReference type="Proteomes" id="UP000585474">
    <property type="component" value="Unassembled WGS sequence"/>
</dbReference>
<name>A0A7J0E8N6_9ERIC</name>
<dbReference type="InterPro" id="IPR007321">
    <property type="entry name" value="Transposase_28"/>
</dbReference>
<protein>
    <recommendedName>
        <fullName evidence="2">Transposase (putative) gypsy type domain-containing protein</fullName>
    </recommendedName>
</protein>
<feature type="region of interest" description="Disordered" evidence="1">
    <location>
        <begin position="206"/>
        <end position="231"/>
    </location>
</feature>
<evidence type="ECO:0000259" key="2">
    <source>
        <dbReference type="Pfam" id="PF04195"/>
    </source>
</evidence>
<feature type="compositionally biased region" description="Polar residues" evidence="1">
    <location>
        <begin position="113"/>
        <end position="123"/>
    </location>
</feature>
<dbReference type="AlphaFoldDB" id="A0A7J0E8N6"/>
<feature type="domain" description="Transposase (putative) gypsy type" evidence="2">
    <location>
        <begin position="636"/>
        <end position="676"/>
    </location>
</feature>
<evidence type="ECO:0000313" key="3">
    <source>
        <dbReference type="EMBL" id="GFY82854.1"/>
    </source>
</evidence>
<dbReference type="EMBL" id="BJWL01000002">
    <property type="protein sequence ID" value="GFY82854.1"/>
    <property type="molecule type" value="Genomic_DNA"/>
</dbReference>
<proteinExistence type="predicted"/>
<feature type="region of interest" description="Disordered" evidence="1">
    <location>
        <begin position="974"/>
        <end position="1002"/>
    </location>
</feature>
<reference evidence="3 4" key="1">
    <citation type="submission" date="2019-07" db="EMBL/GenBank/DDBJ databases">
        <title>De Novo Assembly of kiwifruit Actinidia rufa.</title>
        <authorList>
            <person name="Sugita-Konishi S."/>
            <person name="Sato K."/>
            <person name="Mori E."/>
            <person name="Abe Y."/>
            <person name="Kisaki G."/>
            <person name="Hamano K."/>
            <person name="Suezawa K."/>
            <person name="Otani M."/>
            <person name="Fukuda T."/>
            <person name="Manabe T."/>
            <person name="Gomi K."/>
            <person name="Tabuchi M."/>
            <person name="Akimitsu K."/>
            <person name="Kataoka I."/>
        </authorList>
    </citation>
    <scope>NUCLEOTIDE SEQUENCE [LARGE SCALE GENOMIC DNA]</scope>
    <source>
        <strain evidence="4">cv. Fuchu</strain>
    </source>
</reference>
<gene>
    <name evidence="3" type="ORF">Acr_02g0010940</name>
</gene>
<dbReference type="PANTHER" id="PTHR31099:SF28">
    <property type="entry name" value="F5J5.12"/>
    <property type="match status" value="1"/>
</dbReference>
<evidence type="ECO:0000313" key="4">
    <source>
        <dbReference type="Proteomes" id="UP000585474"/>
    </source>
</evidence>
<keyword evidence="4" id="KW-1185">Reference proteome</keyword>
<dbReference type="Pfam" id="PF04195">
    <property type="entry name" value="Transposase_28"/>
    <property type="match status" value="1"/>
</dbReference>
<sequence>MTQGELDRLRESCSFSSSIQIRLPEADETILSPRPGEVAVYEAAFYAGLCLLIHPTIRRILHFYNIYSAQLVPNAWHSVICTPNSEWLYFMVKLKKPLFGDTPITLRGERRNYSSSRRITGSSPKGFLGKLGFQRSRGHRAPQSSTSRSFSFKSKSMASSGGDNAEDKLVGDAAPIAVGNQAAQAQAQARKPAISRRISLKKLAQLAEGSTSANPMAKSTPVAKGPPGKEPRPTLVLSWGSKPPCWKNPAMAEKLLERVIPPADKEKVEKLNLDRAISKFFQIVGQAVVIGFCLAGHDKEMRDEAMTQQAQAALVESKMIRAQKLAVELERQLRLEKKVSELKKNEALAKKLAIEEYKSSNDFQEAIEFIASKYFCKGFDLCKGQIGRLHPDLDIQDMGIDTELLEEEDEAFFLFLARRLRLSLNSASLLSLSKFKALKLGIPIFIGTTNYVLYTREYGVSPLWTLLIDHPVGDFHLTISLRMTWGGEMIGDAELEVEVRVCQFPTKQMAMDWSLVSSRWRMESRVRRSRRNHRVAKYGRHGGISWSKRRRMSNGESTVSVRDVVEMGSHGDGVSRSSHSYSEWRVRDGRQARNVILGGDLDRQRETYSFPLGVRTRIPGKGETVLSAGDGEVAFYEAAFHAGLRFPRHPTIKQILNFYNICFAQLSPNAWRSIVFILVRLGKKILKEGPSNVKGWKKRFFFVSRDDWEFHPSIPREEGAVRVRGHGELWMSSSGGGMAEDDIGGKAKGDIKGRAAAATGDASKSSHSKDVPRLEVPSQDDSVEFIGIIGKEMRRILPHALDFKSVKMLAKVVVEKTATSSSKGMVISKASEIASKKRTLDDGSKGKKVTPLLEAKKAKIGSVAQVGPTHPHVPGEGGSAKPIPGEALGPHALVMASAATVEKILARVILPTNKEKVEKLTFDKGALAEESAKGKRIAKKAETKNKEMARLEARVAELEKNDIEMDCDFLAKEEAEAEEKKRKAAEGRGEDDAVVEEGEKWD</sequence>
<accession>A0A7J0E8N6</accession>
<evidence type="ECO:0000256" key="1">
    <source>
        <dbReference type="SAM" id="MobiDB-lite"/>
    </source>
</evidence>
<feature type="region of interest" description="Disordered" evidence="1">
    <location>
        <begin position="750"/>
        <end position="776"/>
    </location>
</feature>
<dbReference type="PANTHER" id="PTHR31099">
    <property type="entry name" value="OS06G0165300 PROTEIN"/>
    <property type="match status" value="1"/>
</dbReference>